<evidence type="ECO:0000256" key="5">
    <source>
        <dbReference type="ARBA" id="ARBA00022576"/>
    </source>
</evidence>
<protein>
    <submittedName>
        <fullName evidence="12">DNA-binding transcriptional MocR family regulator</fullName>
    </submittedName>
</protein>
<dbReference type="GO" id="GO:0008483">
    <property type="term" value="F:transaminase activity"/>
    <property type="evidence" value="ECO:0007669"/>
    <property type="project" value="UniProtKB-KW"/>
</dbReference>
<dbReference type="CDD" id="cd07377">
    <property type="entry name" value="WHTH_GntR"/>
    <property type="match status" value="1"/>
</dbReference>
<dbReference type="GO" id="GO:0003677">
    <property type="term" value="F:DNA binding"/>
    <property type="evidence" value="ECO:0007669"/>
    <property type="project" value="UniProtKB-KW"/>
</dbReference>
<evidence type="ECO:0000313" key="12">
    <source>
        <dbReference type="EMBL" id="PWJ95613.1"/>
    </source>
</evidence>
<dbReference type="InterPro" id="IPR015421">
    <property type="entry name" value="PyrdxlP-dep_Trfase_major"/>
</dbReference>
<dbReference type="Gene3D" id="1.10.10.10">
    <property type="entry name" value="Winged helix-like DNA-binding domain superfamily/Winged helix DNA-binding domain"/>
    <property type="match status" value="1"/>
</dbReference>
<dbReference type="Gene3D" id="3.90.1150.10">
    <property type="entry name" value="Aspartate Aminotransferase, domain 1"/>
    <property type="match status" value="1"/>
</dbReference>
<evidence type="ECO:0000256" key="9">
    <source>
        <dbReference type="ARBA" id="ARBA00023125"/>
    </source>
</evidence>
<name>A0AA45C7Y4_9BACT</name>
<gene>
    <name evidence="12" type="ORF">C7380_10427</name>
</gene>
<dbReference type="Pfam" id="PF00392">
    <property type="entry name" value="GntR"/>
    <property type="match status" value="1"/>
</dbReference>
<evidence type="ECO:0000313" key="13">
    <source>
        <dbReference type="Proteomes" id="UP000245921"/>
    </source>
</evidence>
<sequence>MFDYKINKNIDKKLYLQVYESIKKDILTRKIVANTKLPPIRKIASDLKLNPSTIVKAYNLLEEEKLVYKKLGSGSYVAYLDDEMNDSEDYNDLKINERLNSGQINIENNINFASATPSANLFPVEDFKSVLIKVLDRDGGDAFTYQQTQGYYPLRKCISEKLKEDCIATNPEKIQIVSGAQQAIDLISRILLNEKDTVVVEEPTYSGAIASFNNRNTNIKSFPIQKDGIDLSEFEKFLNKNNIKLFYTMPTFQNPTGILWSEEKKQKLLELSYKYDFYILEDDCLSELYYDKIKLKSLKSMDKNGKIIYIKSYSKIFMPGLRLGFIILPEDLFNPFVSFKYSSDISSPGLNQRAFEMYLKEGYWDKHIEKMRVLYKKRFEKMYNKIKEIKEFEIFEVPMGGLYFWIKINDNFENLFLKASKRGVSILPGKVFSPEGNIKNFYRLSFADADEQKIEKGMNIIKSIIQDDKNLDLYPIL</sequence>
<reference evidence="12 13" key="1">
    <citation type="submission" date="2018-05" db="EMBL/GenBank/DDBJ databases">
        <title>Genomic Encyclopedia of Type Strains, Phase IV (KMG-IV): sequencing the most valuable type-strain genomes for metagenomic binning, comparative biology and taxonomic classification.</title>
        <authorList>
            <person name="Goeker M."/>
        </authorList>
    </citation>
    <scope>NUCLEOTIDE SEQUENCE [LARGE SCALE GENOMIC DNA]</scope>
    <source>
        <strain evidence="12 13">DSM 24906</strain>
    </source>
</reference>
<dbReference type="FunFam" id="3.40.640.10:FF:000053">
    <property type="entry name" value="Aminotransferase, class I"/>
    <property type="match status" value="1"/>
</dbReference>
<dbReference type="InterPro" id="IPR036388">
    <property type="entry name" value="WH-like_DNA-bd_sf"/>
</dbReference>
<keyword evidence="9 12" id="KW-0238">DNA-binding</keyword>
<evidence type="ECO:0000256" key="4">
    <source>
        <dbReference type="ARBA" id="ARBA00011738"/>
    </source>
</evidence>
<evidence type="ECO:0000256" key="1">
    <source>
        <dbReference type="ARBA" id="ARBA00001933"/>
    </source>
</evidence>
<dbReference type="InterPro" id="IPR015422">
    <property type="entry name" value="PyrdxlP-dep_Trfase_small"/>
</dbReference>
<dbReference type="PROSITE" id="PS50949">
    <property type="entry name" value="HTH_GNTR"/>
    <property type="match status" value="1"/>
</dbReference>
<evidence type="ECO:0000256" key="2">
    <source>
        <dbReference type="ARBA" id="ARBA00005384"/>
    </source>
</evidence>
<keyword evidence="7" id="KW-0663">Pyridoxal phosphate</keyword>
<comment type="similarity">
    <text evidence="2">In the C-terminal section; belongs to the class-I pyridoxal-phosphate-dependent aminotransferase family.</text>
</comment>
<evidence type="ECO:0000259" key="11">
    <source>
        <dbReference type="PROSITE" id="PS50949"/>
    </source>
</evidence>
<keyword evidence="6" id="KW-0808">Transferase</keyword>
<evidence type="ECO:0000256" key="7">
    <source>
        <dbReference type="ARBA" id="ARBA00022898"/>
    </source>
</evidence>
<dbReference type="CDD" id="cd00609">
    <property type="entry name" value="AAT_like"/>
    <property type="match status" value="1"/>
</dbReference>
<keyword evidence="8" id="KW-0805">Transcription regulation</keyword>
<evidence type="ECO:0000256" key="3">
    <source>
        <dbReference type="ARBA" id="ARBA00007441"/>
    </source>
</evidence>
<dbReference type="EMBL" id="QGGI01000004">
    <property type="protein sequence ID" value="PWJ95613.1"/>
    <property type="molecule type" value="Genomic_DNA"/>
</dbReference>
<comment type="similarity">
    <text evidence="3">Belongs to the class-I pyridoxal-phosphate-dependent aminotransferase family.</text>
</comment>
<dbReference type="Pfam" id="PF00155">
    <property type="entry name" value="Aminotran_1_2"/>
    <property type="match status" value="1"/>
</dbReference>
<dbReference type="PANTHER" id="PTHR46577:SF1">
    <property type="entry name" value="HTH-TYPE TRANSCRIPTIONAL REGULATORY PROTEIN GABR"/>
    <property type="match status" value="1"/>
</dbReference>
<dbReference type="SMART" id="SM00345">
    <property type="entry name" value="HTH_GNTR"/>
    <property type="match status" value="1"/>
</dbReference>
<keyword evidence="10" id="KW-0804">Transcription</keyword>
<comment type="cofactor">
    <cofactor evidence="1">
        <name>pyridoxal 5'-phosphate</name>
        <dbReference type="ChEBI" id="CHEBI:597326"/>
    </cofactor>
</comment>
<organism evidence="12 13">
    <name type="scientific">Oceanotoga teriensis</name>
    <dbReference type="NCBI Taxonomy" id="515440"/>
    <lineage>
        <taxon>Bacteria</taxon>
        <taxon>Thermotogati</taxon>
        <taxon>Thermotogota</taxon>
        <taxon>Thermotogae</taxon>
        <taxon>Petrotogales</taxon>
        <taxon>Petrotogaceae</taxon>
        <taxon>Oceanotoga</taxon>
    </lineage>
</organism>
<proteinExistence type="inferred from homology"/>
<keyword evidence="13" id="KW-1185">Reference proteome</keyword>
<accession>A0AA45C7Y4</accession>
<evidence type="ECO:0000256" key="6">
    <source>
        <dbReference type="ARBA" id="ARBA00022679"/>
    </source>
</evidence>
<dbReference type="RefSeq" id="WP_109604153.1">
    <property type="nucleotide sequence ID" value="NZ_QGGI01000004.1"/>
</dbReference>
<dbReference type="SUPFAM" id="SSF46785">
    <property type="entry name" value="Winged helix' DNA-binding domain"/>
    <property type="match status" value="1"/>
</dbReference>
<comment type="caution">
    <text evidence="12">The sequence shown here is derived from an EMBL/GenBank/DDBJ whole genome shotgun (WGS) entry which is preliminary data.</text>
</comment>
<dbReference type="AlphaFoldDB" id="A0AA45C7Y4"/>
<comment type="subunit">
    <text evidence="4">Homodimer.</text>
</comment>
<evidence type="ECO:0000256" key="8">
    <source>
        <dbReference type="ARBA" id="ARBA00023015"/>
    </source>
</evidence>
<dbReference type="InterPro" id="IPR051446">
    <property type="entry name" value="HTH_trans_reg/aminotransferase"/>
</dbReference>
<dbReference type="InterPro" id="IPR015424">
    <property type="entry name" value="PyrdxlP-dep_Trfase"/>
</dbReference>
<evidence type="ECO:0000256" key="10">
    <source>
        <dbReference type="ARBA" id="ARBA00023163"/>
    </source>
</evidence>
<dbReference type="InterPro" id="IPR000524">
    <property type="entry name" value="Tscrpt_reg_HTH_GntR"/>
</dbReference>
<feature type="domain" description="HTH gntR-type" evidence="11">
    <location>
        <begin position="12"/>
        <end position="80"/>
    </location>
</feature>
<dbReference type="PANTHER" id="PTHR46577">
    <property type="entry name" value="HTH-TYPE TRANSCRIPTIONAL REGULATORY PROTEIN GABR"/>
    <property type="match status" value="1"/>
</dbReference>
<dbReference type="Proteomes" id="UP000245921">
    <property type="component" value="Unassembled WGS sequence"/>
</dbReference>
<dbReference type="InterPro" id="IPR036390">
    <property type="entry name" value="WH_DNA-bd_sf"/>
</dbReference>
<dbReference type="GO" id="GO:0003700">
    <property type="term" value="F:DNA-binding transcription factor activity"/>
    <property type="evidence" value="ECO:0007669"/>
    <property type="project" value="InterPro"/>
</dbReference>
<dbReference type="InterPro" id="IPR004839">
    <property type="entry name" value="Aminotransferase_I/II_large"/>
</dbReference>
<dbReference type="Gene3D" id="3.40.640.10">
    <property type="entry name" value="Type I PLP-dependent aspartate aminotransferase-like (Major domain)"/>
    <property type="match status" value="1"/>
</dbReference>
<dbReference type="SUPFAM" id="SSF53383">
    <property type="entry name" value="PLP-dependent transferases"/>
    <property type="match status" value="1"/>
</dbReference>
<keyword evidence="5" id="KW-0032">Aminotransferase</keyword>
<dbReference type="GO" id="GO:0030170">
    <property type="term" value="F:pyridoxal phosphate binding"/>
    <property type="evidence" value="ECO:0007669"/>
    <property type="project" value="InterPro"/>
</dbReference>